<organism evidence="2 3">
    <name type="scientific">Novosphingobium flavum</name>
    <dbReference type="NCBI Taxonomy" id="1778672"/>
    <lineage>
        <taxon>Bacteria</taxon>
        <taxon>Pseudomonadati</taxon>
        <taxon>Pseudomonadota</taxon>
        <taxon>Alphaproteobacteria</taxon>
        <taxon>Sphingomonadales</taxon>
        <taxon>Sphingomonadaceae</taxon>
        <taxon>Novosphingobium</taxon>
    </lineage>
</organism>
<protein>
    <recommendedName>
        <fullName evidence="4">DUF1579 domain-containing protein</fullName>
    </recommendedName>
</protein>
<sequence length="173" mass="18055">MTFRFKTILASAALAGAIIAPQARAAEPAPGAALHDAREQAPAALIGTWKVDLAASTYTGPKPQAAIRSFAYTEGGKILVSFTTLTANGALTSGHWAAQVDGTPAIEYHSSAGALAFNVVSLTKANDTTLNLVVSRNGKVSLKATYSLSADGKVLTYSYDGNVIIYRPWNLVN</sequence>
<accession>A0A7X1KMZ1</accession>
<keyword evidence="1" id="KW-0732">Signal</keyword>
<dbReference type="AlphaFoldDB" id="A0A7X1KMZ1"/>
<keyword evidence="3" id="KW-1185">Reference proteome</keyword>
<comment type="caution">
    <text evidence="2">The sequence shown here is derived from an EMBL/GenBank/DDBJ whole genome shotgun (WGS) entry which is preliminary data.</text>
</comment>
<evidence type="ECO:0000313" key="2">
    <source>
        <dbReference type="EMBL" id="MBC2667154.1"/>
    </source>
</evidence>
<feature type="chain" id="PRO_5030652760" description="DUF1579 domain-containing protein" evidence="1">
    <location>
        <begin position="26"/>
        <end position="173"/>
    </location>
</feature>
<dbReference type="EMBL" id="JACLAW010000015">
    <property type="protein sequence ID" value="MBC2667154.1"/>
    <property type="molecule type" value="Genomic_DNA"/>
</dbReference>
<reference evidence="2 3" key="1">
    <citation type="submission" date="2020-08" db="EMBL/GenBank/DDBJ databases">
        <title>The genome sequence of type strain Novosphingobium flavum NBRC 111647.</title>
        <authorList>
            <person name="Liu Y."/>
        </authorList>
    </citation>
    <scope>NUCLEOTIDE SEQUENCE [LARGE SCALE GENOMIC DNA]</scope>
    <source>
        <strain evidence="2 3">NBRC 111647</strain>
    </source>
</reference>
<evidence type="ECO:0000256" key="1">
    <source>
        <dbReference type="SAM" id="SignalP"/>
    </source>
</evidence>
<evidence type="ECO:0000313" key="3">
    <source>
        <dbReference type="Proteomes" id="UP000566813"/>
    </source>
</evidence>
<feature type="signal peptide" evidence="1">
    <location>
        <begin position="1"/>
        <end position="25"/>
    </location>
</feature>
<gene>
    <name evidence="2" type="ORF">H7F51_16665</name>
</gene>
<dbReference type="RefSeq" id="WP_185665451.1">
    <property type="nucleotide sequence ID" value="NZ_JACLAW010000015.1"/>
</dbReference>
<name>A0A7X1KMZ1_9SPHN</name>
<proteinExistence type="predicted"/>
<dbReference type="Proteomes" id="UP000566813">
    <property type="component" value="Unassembled WGS sequence"/>
</dbReference>
<evidence type="ECO:0008006" key="4">
    <source>
        <dbReference type="Google" id="ProtNLM"/>
    </source>
</evidence>